<keyword evidence="2" id="KW-0732">Signal</keyword>
<keyword evidence="5" id="KW-1185">Reference proteome</keyword>
<dbReference type="EMBL" id="QGGU01000005">
    <property type="protein sequence ID" value="PWK51980.1"/>
    <property type="molecule type" value="Genomic_DNA"/>
</dbReference>
<dbReference type="GO" id="GO:0008933">
    <property type="term" value="F:peptidoglycan lytic transglycosylase activity"/>
    <property type="evidence" value="ECO:0007669"/>
    <property type="project" value="TreeGrafter"/>
</dbReference>
<sequence>MFNKALVKLIYRVKLRLMASQNLSKSFLLAGVLFSASVSSVAAYASESDTENETEQMFIQRMVDTHGMDKATLEKWFSKATKQQRIIDSMNKPAESLPWHKYRKIFVRDSRIKAGVEFWNKYHVELKRAEATFNVPASMIVGIIGVETFYGRIQGNLKVWDALYTLGFHYPKRGRFFRGELEQYLLLVKEQNWDFLEPQGSYAGAMGMGQFIPTSYREYAVDFDGDGKIDLFNNPIDAIGSVANYFRRHKWRWGEPVAYPVVKEGEYQDAFEPKRMKPRSNAGAIKSAGYQWKVDTLDEQSAAIYHFEQPDHKQAWIIFDNFYVITRYNRSPLYALAVVQFSQEVVASRAQAYWNN</sequence>
<feature type="chain" id="PRO_5016425200" evidence="2">
    <location>
        <begin position="46"/>
        <end position="356"/>
    </location>
</feature>
<feature type="active site" evidence="1">
    <location>
        <position position="147"/>
    </location>
</feature>
<dbReference type="NCBIfam" id="TIGR02282">
    <property type="entry name" value="MltB"/>
    <property type="match status" value="1"/>
</dbReference>
<dbReference type="AlphaFoldDB" id="A0A316FWK8"/>
<evidence type="ECO:0000313" key="5">
    <source>
        <dbReference type="Proteomes" id="UP000245790"/>
    </source>
</evidence>
<feature type="signal peptide" evidence="2">
    <location>
        <begin position="1"/>
        <end position="45"/>
    </location>
</feature>
<dbReference type="SUPFAM" id="SSF53955">
    <property type="entry name" value="Lysozyme-like"/>
    <property type="match status" value="1"/>
</dbReference>
<dbReference type="InterPro" id="IPR043426">
    <property type="entry name" value="MltB-like"/>
</dbReference>
<evidence type="ECO:0000256" key="2">
    <source>
        <dbReference type="SAM" id="SignalP"/>
    </source>
</evidence>
<name>A0A316FWK8_9GAMM</name>
<dbReference type="GO" id="GO:0009253">
    <property type="term" value="P:peptidoglycan catabolic process"/>
    <property type="evidence" value="ECO:0007669"/>
    <property type="project" value="TreeGrafter"/>
</dbReference>
<dbReference type="PANTHER" id="PTHR30163">
    <property type="entry name" value="MEMBRANE-BOUND LYTIC MUREIN TRANSGLYCOSYLASE B"/>
    <property type="match status" value="1"/>
</dbReference>
<dbReference type="CDD" id="cd13399">
    <property type="entry name" value="Slt35-like"/>
    <property type="match status" value="1"/>
</dbReference>
<evidence type="ECO:0000256" key="1">
    <source>
        <dbReference type="PIRSR" id="PIRSR611757-1"/>
    </source>
</evidence>
<dbReference type="OrthoDB" id="9772911at2"/>
<dbReference type="InterPro" id="IPR031304">
    <property type="entry name" value="SLT_2"/>
</dbReference>
<dbReference type="Proteomes" id="UP000245790">
    <property type="component" value="Unassembled WGS sequence"/>
</dbReference>
<comment type="caution">
    <text evidence="4">The sequence shown here is derived from an EMBL/GenBank/DDBJ whole genome shotgun (WGS) entry which is preliminary data.</text>
</comment>
<dbReference type="Gene3D" id="1.10.8.350">
    <property type="entry name" value="Bacterial muramidase"/>
    <property type="match status" value="1"/>
</dbReference>
<dbReference type="InterPro" id="IPR011757">
    <property type="entry name" value="Lytic_transglycosylase_MltB"/>
</dbReference>
<accession>A0A316FWK8</accession>
<dbReference type="PANTHER" id="PTHR30163:SF9">
    <property type="entry name" value="MEMBRANE-BOUND LYTIC MUREIN TRANSGLYCOSYLASE B"/>
    <property type="match status" value="1"/>
</dbReference>
<reference evidence="4 5" key="1">
    <citation type="submission" date="2018-05" db="EMBL/GenBank/DDBJ databases">
        <title>Genomic Encyclopedia of Type Strains, Phase IV (KMG-IV): sequencing the most valuable type-strain genomes for metagenomic binning, comparative biology and taxonomic classification.</title>
        <authorList>
            <person name="Goeker M."/>
        </authorList>
    </citation>
    <scope>NUCLEOTIDE SEQUENCE [LARGE SCALE GENOMIC DNA]</scope>
    <source>
        <strain evidence="4 5">DSM 25350</strain>
    </source>
</reference>
<dbReference type="InterPro" id="IPR023346">
    <property type="entry name" value="Lysozyme-like_dom_sf"/>
</dbReference>
<dbReference type="Pfam" id="PF13406">
    <property type="entry name" value="SLT_2"/>
    <property type="match status" value="1"/>
</dbReference>
<feature type="domain" description="Transglycosylase SLT" evidence="3">
    <location>
        <begin position="56"/>
        <end position="343"/>
    </location>
</feature>
<gene>
    <name evidence="4" type="ORF">C8D97_105297</name>
</gene>
<protein>
    <submittedName>
        <fullName evidence="4">Membrane-bound lytic murein transglycosylase B</fullName>
    </submittedName>
</protein>
<dbReference type="Gene3D" id="1.10.530.10">
    <property type="match status" value="1"/>
</dbReference>
<organism evidence="4 5">
    <name type="scientific">Pleionea mediterranea</name>
    <dbReference type="NCBI Taxonomy" id="523701"/>
    <lineage>
        <taxon>Bacteria</taxon>
        <taxon>Pseudomonadati</taxon>
        <taxon>Pseudomonadota</taxon>
        <taxon>Gammaproteobacteria</taxon>
        <taxon>Oceanospirillales</taxon>
        <taxon>Pleioneaceae</taxon>
        <taxon>Pleionea</taxon>
    </lineage>
</organism>
<proteinExistence type="predicted"/>
<evidence type="ECO:0000313" key="4">
    <source>
        <dbReference type="EMBL" id="PWK51980.1"/>
    </source>
</evidence>
<dbReference type="FunFam" id="1.10.8.350:FF:000001">
    <property type="entry name" value="Lytic murein transglycosylase B"/>
    <property type="match status" value="1"/>
</dbReference>
<evidence type="ECO:0000259" key="3">
    <source>
        <dbReference type="Pfam" id="PF13406"/>
    </source>
</evidence>